<dbReference type="OrthoDB" id="7306737at2"/>
<dbReference type="RefSeq" id="WP_145754250.1">
    <property type="nucleotide sequence ID" value="NZ_VITN01000033.1"/>
</dbReference>
<dbReference type="EMBL" id="VITN01000033">
    <property type="protein sequence ID" value="TWB10718.1"/>
    <property type="molecule type" value="Genomic_DNA"/>
</dbReference>
<keyword evidence="1" id="KW-0472">Membrane</keyword>
<reference evidence="2 3" key="1">
    <citation type="submission" date="2019-06" db="EMBL/GenBank/DDBJ databases">
        <title>Genomic Encyclopedia of Type Strains, Phase IV (KMG-V): Genome sequencing to study the core and pangenomes of soil and plant-associated prokaryotes.</title>
        <authorList>
            <person name="Whitman W."/>
        </authorList>
    </citation>
    <scope>NUCLEOTIDE SEQUENCE [LARGE SCALE GENOMIC DNA]</scope>
    <source>
        <strain evidence="2 3">BR 11880</strain>
    </source>
</reference>
<sequence length="107" mass="11554">MADTQQLGVFLLATSGMAMTALGLDRHWLDLVGRRRAVSHRHAFPLRLAAVACWAGALILAITNDGTAIGVILWITALTTGAFAVALSLTLLSLRKPRRRHAAKEVR</sequence>
<feature type="transmembrane region" description="Helical" evidence="1">
    <location>
        <begin position="68"/>
        <end position="94"/>
    </location>
</feature>
<accession>A0A560EN18</accession>
<name>A0A560EN18_9PROT</name>
<feature type="transmembrane region" description="Helical" evidence="1">
    <location>
        <begin position="44"/>
        <end position="62"/>
    </location>
</feature>
<proteinExistence type="predicted"/>
<keyword evidence="1" id="KW-1133">Transmembrane helix</keyword>
<evidence type="ECO:0000313" key="3">
    <source>
        <dbReference type="Proteomes" id="UP000319859"/>
    </source>
</evidence>
<dbReference type="Pfam" id="PF11804">
    <property type="entry name" value="DUF3325"/>
    <property type="match status" value="1"/>
</dbReference>
<protein>
    <submittedName>
        <fullName evidence="2">Uncharacterized protein DUF3325</fullName>
    </submittedName>
</protein>
<organism evidence="2 3">
    <name type="scientific">Nitrospirillum amazonense</name>
    <dbReference type="NCBI Taxonomy" id="28077"/>
    <lineage>
        <taxon>Bacteria</taxon>
        <taxon>Pseudomonadati</taxon>
        <taxon>Pseudomonadota</taxon>
        <taxon>Alphaproteobacteria</taxon>
        <taxon>Rhodospirillales</taxon>
        <taxon>Azospirillaceae</taxon>
        <taxon>Nitrospirillum</taxon>
    </lineage>
</organism>
<evidence type="ECO:0000313" key="2">
    <source>
        <dbReference type="EMBL" id="TWB10718.1"/>
    </source>
</evidence>
<keyword evidence="1" id="KW-0812">Transmembrane</keyword>
<evidence type="ECO:0000256" key="1">
    <source>
        <dbReference type="SAM" id="Phobius"/>
    </source>
</evidence>
<comment type="caution">
    <text evidence="2">The sequence shown here is derived from an EMBL/GenBank/DDBJ whole genome shotgun (WGS) entry which is preliminary data.</text>
</comment>
<dbReference type="Proteomes" id="UP000319859">
    <property type="component" value="Unassembled WGS sequence"/>
</dbReference>
<dbReference type="AlphaFoldDB" id="A0A560EN18"/>
<dbReference type="InterPro" id="IPR021762">
    <property type="entry name" value="DUF3325"/>
</dbReference>
<gene>
    <name evidence="2" type="ORF">FBZ89_13311</name>
</gene>